<name>A0A5E8HEY4_9LEPT</name>
<gene>
    <name evidence="1" type="ORF">LEP1GSC202_1723</name>
</gene>
<dbReference type="STRING" id="1249483.LEP1GSC202_1723"/>
<evidence type="ECO:0000313" key="1">
    <source>
        <dbReference type="EMBL" id="EOQ89819.1"/>
    </source>
</evidence>
<evidence type="ECO:0000313" key="2">
    <source>
        <dbReference type="Proteomes" id="UP000013996"/>
    </source>
</evidence>
<organism evidence="1 2">
    <name type="scientific">Leptospira yanagawae serovar Saopaulo str. Sao Paulo = ATCC 700523</name>
    <dbReference type="NCBI Taxonomy" id="1249483"/>
    <lineage>
        <taxon>Bacteria</taxon>
        <taxon>Pseudomonadati</taxon>
        <taxon>Spirochaetota</taxon>
        <taxon>Spirochaetia</taxon>
        <taxon>Leptospirales</taxon>
        <taxon>Leptospiraceae</taxon>
        <taxon>Leptospira</taxon>
    </lineage>
</organism>
<dbReference type="EMBL" id="AOGX02000015">
    <property type="protein sequence ID" value="EOQ89819.1"/>
    <property type="molecule type" value="Genomic_DNA"/>
</dbReference>
<sequence>MKCLEKTNLSIGTENGGRSHLQFPIEHELKNKLQYNQLHRPIFRDKCSVK</sequence>
<dbReference type="Proteomes" id="UP000013996">
    <property type="component" value="Unassembled WGS sequence"/>
</dbReference>
<comment type="caution">
    <text evidence="1">The sequence shown here is derived from an EMBL/GenBank/DDBJ whole genome shotgun (WGS) entry which is preliminary data.</text>
</comment>
<dbReference type="AlphaFoldDB" id="A0A5E8HEY4"/>
<protein>
    <submittedName>
        <fullName evidence="1">Uncharacterized protein</fullName>
    </submittedName>
</protein>
<reference evidence="1 2" key="1">
    <citation type="submission" date="2013-04" db="EMBL/GenBank/DDBJ databases">
        <authorList>
            <person name="Harkins D.M."/>
            <person name="Durkin A.S."/>
            <person name="Brinkac L.M."/>
            <person name="Haft D.H."/>
            <person name="Selengut J.D."/>
            <person name="Sanka R."/>
            <person name="DePew J."/>
            <person name="Purushe J."/>
            <person name="Hartskeerl R.A."/>
            <person name="Ahmed A."/>
            <person name="van der Linden H."/>
            <person name="Goris M.G.A."/>
            <person name="Vinetz J.M."/>
            <person name="Sutton G.G."/>
            <person name="Nierman W.C."/>
            <person name="Fouts D.E."/>
        </authorList>
    </citation>
    <scope>NUCLEOTIDE SEQUENCE [LARGE SCALE GENOMIC DNA]</scope>
    <source>
        <strain evidence="1 2">Sao Paulo</strain>
    </source>
</reference>
<proteinExistence type="predicted"/>
<accession>A0A5E8HEY4</accession>